<sequence length="643" mass="71402">MGSHPATAGGYADDTAAFVKDPADIPYILRDLEKYGNASGLQINAGKTMVIALHPAGPVKTMILPSLLKYQDPEAACRYLGLQVGSHVDADRSWQVAGKQLQARLRLASQTITTVDQRSQIAGAIIVPKLMFIARHAWPSTEEVNDMESRIKTYVWHGQFTTEIHGTKAWLDADLAALPRTNGGIALPSLRTELCALAAVTVSSCAEMGTRQAHIVGDILFHNNKRGLAPEVYITPEWSKFTKKSFRRRKTLWDRGRKLITLAGAPEVDDLAQLQTAPLVQACFERGGLHITWCGHRLQLECTEFLKITKFVRSEIMQITSSRLHLEWPPYAAISTLHILTAEGGARFVGISMWTNVHAQNCTAGCGYMAQGQTWLIAVYLHAVWRWRVGHFDELNDISETYRAASLLTKLRQGYNTVIQHMKNVASPRTVAAVSVLIRRVLAQVGSVVPRSRNRLATAEYLLFYDGRSHGNPGAGGSGAIVLKLGLKELKVCSIGHMSYARSSVTTNVAKHTGLLIGLNACKAKRYEPLHVIGDNAMITQQHKRHKPPKAPHLKQIYWRSRRIADQLNVTNWWHHDKSHNQMAGTLATLAIQTRRSMQVHLTGQTTQLQPWTQVLQHLDGGLAEWQEIARNTTQESVVVDTI</sequence>
<accession>A0A9W7CYF2</accession>
<dbReference type="EMBL" id="BSXT01001842">
    <property type="protein sequence ID" value="GMF45591.1"/>
    <property type="molecule type" value="Genomic_DNA"/>
</dbReference>
<evidence type="ECO:0000259" key="1">
    <source>
        <dbReference type="Pfam" id="PF13456"/>
    </source>
</evidence>
<evidence type="ECO:0000313" key="2">
    <source>
        <dbReference type="EMBL" id="GMF45591.1"/>
    </source>
</evidence>
<evidence type="ECO:0000313" key="3">
    <source>
        <dbReference type="Proteomes" id="UP001165121"/>
    </source>
</evidence>
<dbReference type="InterPro" id="IPR002156">
    <property type="entry name" value="RNaseH_domain"/>
</dbReference>
<dbReference type="InterPro" id="IPR012337">
    <property type="entry name" value="RNaseH-like_sf"/>
</dbReference>
<gene>
    <name evidence="2" type="ORF">Pfra01_001639600</name>
</gene>
<protein>
    <submittedName>
        <fullName evidence="2">Unnamed protein product</fullName>
    </submittedName>
</protein>
<reference evidence="2" key="1">
    <citation type="submission" date="2023-04" db="EMBL/GenBank/DDBJ databases">
        <title>Phytophthora fragariaefolia NBRC 109709.</title>
        <authorList>
            <person name="Ichikawa N."/>
            <person name="Sato H."/>
            <person name="Tonouchi N."/>
        </authorList>
    </citation>
    <scope>NUCLEOTIDE SEQUENCE</scope>
    <source>
        <strain evidence="2">NBRC 109709</strain>
    </source>
</reference>
<dbReference type="Pfam" id="PF13456">
    <property type="entry name" value="RVT_3"/>
    <property type="match status" value="1"/>
</dbReference>
<dbReference type="SUPFAM" id="SSF53098">
    <property type="entry name" value="Ribonuclease H-like"/>
    <property type="match status" value="1"/>
</dbReference>
<dbReference type="OrthoDB" id="129170at2759"/>
<proteinExistence type="predicted"/>
<dbReference type="GO" id="GO:0004523">
    <property type="term" value="F:RNA-DNA hybrid ribonuclease activity"/>
    <property type="evidence" value="ECO:0007669"/>
    <property type="project" value="InterPro"/>
</dbReference>
<dbReference type="InterPro" id="IPR036397">
    <property type="entry name" value="RNaseH_sf"/>
</dbReference>
<dbReference type="AlphaFoldDB" id="A0A9W7CYF2"/>
<dbReference type="Proteomes" id="UP001165121">
    <property type="component" value="Unassembled WGS sequence"/>
</dbReference>
<dbReference type="GO" id="GO:0003676">
    <property type="term" value="F:nucleic acid binding"/>
    <property type="evidence" value="ECO:0007669"/>
    <property type="project" value="InterPro"/>
</dbReference>
<comment type="caution">
    <text evidence="2">The sequence shown here is derived from an EMBL/GenBank/DDBJ whole genome shotgun (WGS) entry which is preliminary data.</text>
</comment>
<organism evidence="2 3">
    <name type="scientific">Phytophthora fragariaefolia</name>
    <dbReference type="NCBI Taxonomy" id="1490495"/>
    <lineage>
        <taxon>Eukaryota</taxon>
        <taxon>Sar</taxon>
        <taxon>Stramenopiles</taxon>
        <taxon>Oomycota</taxon>
        <taxon>Peronosporomycetes</taxon>
        <taxon>Peronosporales</taxon>
        <taxon>Peronosporaceae</taxon>
        <taxon>Phytophthora</taxon>
    </lineage>
</organism>
<dbReference type="Gene3D" id="3.30.420.10">
    <property type="entry name" value="Ribonuclease H-like superfamily/Ribonuclease H"/>
    <property type="match status" value="1"/>
</dbReference>
<keyword evidence="3" id="KW-1185">Reference proteome</keyword>
<name>A0A9W7CYF2_9STRA</name>
<feature type="domain" description="RNase H type-1" evidence="1">
    <location>
        <begin position="465"/>
        <end position="590"/>
    </location>
</feature>